<gene>
    <name evidence="3" type="ordered locus">Spith_0387</name>
</gene>
<dbReference type="HOGENOM" id="CLU_010194_1_2_12"/>
<dbReference type="PANTHER" id="PTHR42879">
    <property type="entry name" value="3-OXOACYL-(ACYL-CARRIER-PROTEIN) REDUCTASE"/>
    <property type="match status" value="1"/>
</dbReference>
<dbReference type="InterPro" id="IPR020904">
    <property type="entry name" value="Sc_DH/Rdtase_CS"/>
</dbReference>
<dbReference type="PRINTS" id="PR00081">
    <property type="entry name" value="GDHRDH"/>
</dbReference>
<dbReference type="FunFam" id="3.40.50.720:FF:000084">
    <property type="entry name" value="Short-chain dehydrogenase reductase"/>
    <property type="match status" value="1"/>
</dbReference>
<dbReference type="InterPro" id="IPR036291">
    <property type="entry name" value="NAD(P)-bd_dom_sf"/>
</dbReference>
<dbReference type="AlphaFoldDB" id="G0GEI4"/>
<dbReference type="RefSeq" id="WP_014624070.1">
    <property type="nucleotide sequence ID" value="NC_017583.1"/>
</dbReference>
<dbReference type="SUPFAM" id="SSF51735">
    <property type="entry name" value="NAD(P)-binding Rossmann-fold domains"/>
    <property type="match status" value="1"/>
</dbReference>
<evidence type="ECO:0000256" key="1">
    <source>
        <dbReference type="ARBA" id="ARBA00006484"/>
    </source>
</evidence>
<dbReference type="Proteomes" id="UP000007254">
    <property type="component" value="Chromosome"/>
</dbReference>
<name>G0GEI4_WINT7</name>
<dbReference type="PROSITE" id="PS00061">
    <property type="entry name" value="ADH_SHORT"/>
    <property type="match status" value="1"/>
</dbReference>
<evidence type="ECO:0000313" key="3">
    <source>
        <dbReference type="EMBL" id="AEJ60672.1"/>
    </source>
</evidence>
<protein>
    <submittedName>
        <fullName evidence="3">Short-chain dehydrogenase/reductase SDR</fullName>
    </submittedName>
</protein>
<dbReference type="NCBIfam" id="NF005559">
    <property type="entry name" value="PRK07231.1"/>
    <property type="match status" value="1"/>
</dbReference>
<dbReference type="STRING" id="869211.Spith_0387"/>
<dbReference type="PRINTS" id="PR00080">
    <property type="entry name" value="SDRFAMILY"/>
</dbReference>
<dbReference type="InterPro" id="IPR057326">
    <property type="entry name" value="KR_dom"/>
</dbReference>
<dbReference type="EMBL" id="CP002903">
    <property type="protein sequence ID" value="AEJ60672.1"/>
    <property type="molecule type" value="Genomic_DNA"/>
</dbReference>
<keyword evidence="4" id="KW-1185">Reference proteome</keyword>
<feature type="domain" description="Ketoreductase" evidence="2">
    <location>
        <begin position="6"/>
        <end position="184"/>
    </location>
</feature>
<dbReference type="NCBIfam" id="NF009466">
    <property type="entry name" value="PRK12826.1-2"/>
    <property type="match status" value="1"/>
</dbReference>
<evidence type="ECO:0000313" key="4">
    <source>
        <dbReference type="Proteomes" id="UP000007254"/>
    </source>
</evidence>
<organism evidence="3 4">
    <name type="scientific">Winmispira thermophila (strain ATCC 700085 / DSM 6578 / Z-1203)</name>
    <name type="common">Spirochaeta thermophila</name>
    <dbReference type="NCBI Taxonomy" id="869211"/>
    <lineage>
        <taxon>Bacteria</taxon>
        <taxon>Pseudomonadati</taxon>
        <taxon>Spirochaetota</taxon>
        <taxon>Spirochaetia</taxon>
        <taxon>Winmispirales</taxon>
        <taxon>Winmispiraceae</taxon>
        <taxon>Winmispira</taxon>
    </lineage>
</organism>
<dbReference type="PANTHER" id="PTHR42879:SF2">
    <property type="entry name" value="3-OXOACYL-[ACYL-CARRIER-PROTEIN] REDUCTASE FABG"/>
    <property type="match status" value="1"/>
</dbReference>
<accession>G0GEI4</accession>
<dbReference type="InterPro" id="IPR050259">
    <property type="entry name" value="SDR"/>
</dbReference>
<sequence>MKLKDRVALVTGSARGIGRAVALRLAQEGAGVGIMDLKGTEETAQEFSSMGYKAVPLPADVTRYEEVASAVEKLVEAFGKVDILVNNAGIIVRGHVLDLSLEEWRKVIDVNLHGTFHCCKAVLPYMVKQNYGRIVNITSIAGKVGDITAAPAYGTSKGAVNTLTKSLARQLADYGITVNAVAPHAIETDMSAQWTPEQRKAVIDAIPLKRLGKPEEVAEAVVFLVSEGASFITGEILDVNGGYLMD</sequence>
<dbReference type="Pfam" id="PF13561">
    <property type="entry name" value="adh_short_C2"/>
    <property type="match status" value="1"/>
</dbReference>
<comment type="similarity">
    <text evidence="1">Belongs to the short-chain dehydrogenases/reductases (SDR) family.</text>
</comment>
<reference evidence="3 4" key="1">
    <citation type="submission" date="2011-06" db="EMBL/GenBank/DDBJ databases">
        <title>The complete genome of Spirochaeta thermophila DSM 6578.</title>
        <authorList>
            <consortium name="US DOE Joint Genome Institute (JGI-PGF)"/>
            <person name="Lucas S."/>
            <person name="Lapidus A."/>
            <person name="Bruce D."/>
            <person name="Goodwin L."/>
            <person name="Pitluck S."/>
            <person name="Peters L."/>
            <person name="Kyrpides N."/>
            <person name="Mavromatis K."/>
            <person name="Ivanova N."/>
            <person name="Mikailova N."/>
            <person name="Pagani I."/>
            <person name="Chertkov O."/>
            <person name="Detter J.C."/>
            <person name="Tapia R."/>
            <person name="Han C."/>
            <person name="Land M."/>
            <person name="Hauser L."/>
            <person name="Markowitz V."/>
            <person name="Cheng J.-F."/>
            <person name="Hugenholtz P."/>
            <person name="Woyke T."/>
            <person name="Wu D."/>
            <person name="Spring S."/>
            <person name="Merkhoffer B."/>
            <person name="Schneider S."/>
            <person name="Klenk H.-P."/>
            <person name="Eisen J.A."/>
        </authorList>
    </citation>
    <scope>NUCLEOTIDE SEQUENCE [LARGE SCALE GENOMIC DNA]</scope>
    <source>
        <strain evidence="4">ATCC 700085 / DSM 6578 / Z-1203</strain>
    </source>
</reference>
<evidence type="ECO:0000259" key="2">
    <source>
        <dbReference type="SMART" id="SM00822"/>
    </source>
</evidence>
<dbReference type="OrthoDB" id="1999550at2"/>
<dbReference type="SMART" id="SM00822">
    <property type="entry name" value="PKS_KR"/>
    <property type="match status" value="1"/>
</dbReference>
<dbReference type="GO" id="GO:0032787">
    <property type="term" value="P:monocarboxylic acid metabolic process"/>
    <property type="evidence" value="ECO:0007669"/>
    <property type="project" value="UniProtKB-ARBA"/>
</dbReference>
<proteinExistence type="inferred from homology"/>
<dbReference type="KEGG" id="stq:Spith_0387"/>
<dbReference type="Gene3D" id="3.40.50.720">
    <property type="entry name" value="NAD(P)-binding Rossmann-like Domain"/>
    <property type="match status" value="1"/>
</dbReference>
<dbReference type="InterPro" id="IPR002347">
    <property type="entry name" value="SDR_fam"/>
</dbReference>